<feature type="compositionally biased region" description="Polar residues" evidence="1">
    <location>
        <begin position="691"/>
        <end position="700"/>
    </location>
</feature>
<feature type="region of interest" description="Disordered" evidence="1">
    <location>
        <begin position="570"/>
        <end position="612"/>
    </location>
</feature>
<dbReference type="Proteomes" id="UP000041254">
    <property type="component" value="Unassembled WGS sequence"/>
</dbReference>
<feature type="compositionally biased region" description="Polar residues" evidence="1">
    <location>
        <begin position="83"/>
        <end position="94"/>
    </location>
</feature>
<dbReference type="InterPro" id="IPR036412">
    <property type="entry name" value="HAD-like_sf"/>
</dbReference>
<evidence type="ECO:0000313" key="2">
    <source>
        <dbReference type="EMBL" id="CEM03579.1"/>
    </source>
</evidence>
<dbReference type="SUPFAM" id="SSF56784">
    <property type="entry name" value="HAD-like"/>
    <property type="match status" value="1"/>
</dbReference>
<accession>A0A0G4EY72</accession>
<dbReference type="EMBL" id="CDMY01000345">
    <property type="protein sequence ID" value="CEM03579.1"/>
    <property type="molecule type" value="Genomic_DNA"/>
</dbReference>
<feature type="non-terminal residue" evidence="2">
    <location>
        <position position="1"/>
    </location>
</feature>
<organism evidence="2 3">
    <name type="scientific">Vitrella brassicaformis (strain CCMP3155)</name>
    <dbReference type="NCBI Taxonomy" id="1169540"/>
    <lineage>
        <taxon>Eukaryota</taxon>
        <taxon>Sar</taxon>
        <taxon>Alveolata</taxon>
        <taxon>Colpodellida</taxon>
        <taxon>Vitrellaceae</taxon>
        <taxon>Vitrella</taxon>
    </lineage>
</organism>
<proteinExistence type="predicted"/>
<sequence>AAGSAAAHCRLISVSNHREGPFAPSAPPVRFGLPAPHAGPFHPHLPIRGLPYVHFTGHHKKYALGFHMPWHHIAPNSHPEGTRASSNGQQDHVTTPKLTDMSAMHGSIVRNGSRIIPTPTLVPLGGCEKDGLARGRLGIVKGSHCAHKQSQQVCSASPPMVPPRIRHLDPAPAPGSRMPRLCAEEKAPADNTIITTTQMVDQRVSTEIASCLVHPVVQSMSRLASRATQSQHPPTAPPPIDPTTTITTTTAKDKVIFLDLDDTLIPSHYVESLGVHRLLCEYVDNGGASGGRATFGGGQGERGRVDEIIRVFEETGREAAKVVQTCKEAGWDPILIINGSQRWLDATLQPGAFERLSRALADNNVPVVSARQRARDRLIRPHMDAPTQTKHDKEGHQEVSKTIALLEEVGKRPGITHVATVGDNVWDLMPVDEIKRRRPDVSACKIRMAHRLGPTPFINQLRCLNEALPAILSATEEGRTPTDHNYVLRPVGPGSGGEFEAHREVDGVAPGHQEYVACLRKHRPNRLDYTCLDEYMDLNAPPDHHPLPPTDPHKPPTCGKLVKRALATHTHRMSRGGSAWPMRTTNNGVTGRPPSTRPSRHSSAKKGLRASATRASAEAQSLWDWLGRGVGVPVGAGRLTAESACPVKTPTDPPRPPRWRRAVPSATLVALLRCMSTTRWCTWACSSNDMPQPQPQQGSCRTGGHWPPWETTPTG</sequence>
<feature type="compositionally biased region" description="Basic residues" evidence="1">
    <location>
        <begin position="598"/>
        <end position="608"/>
    </location>
</feature>
<evidence type="ECO:0000256" key="1">
    <source>
        <dbReference type="SAM" id="MobiDB-lite"/>
    </source>
</evidence>
<feature type="region of interest" description="Disordered" evidence="1">
    <location>
        <begin position="691"/>
        <end position="715"/>
    </location>
</feature>
<protein>
    <submittedName>
        <fullName evidence="2">Uncharacterized protein</fullName>
    </submittedName>
</protein>
<dbReference type="AlphaFoldDB" id="A0A0G4EY72"/>
<gene>
    <name evidence="2" type="ORF">Vbra_8410</name>
</gene>
<feature type="region of interest" description="Disordered" evidence="1">
    <location>
        <begin position="75"/>
        <end position="94"/>
    </location>
</feature>
<evidence type="ECO:0000313" key="3">
    <source>
        <dbReference type="Proteomes" id="UP000041254"/>
    </source>
</evidence>
<keyword evidence="3" id="KW-1185">Reference proteome</keyword>
<dbReference type="InParanoid" id="A0A0G4EY72"/>
<dbReference type="VEuPathDB" id="CryptoDB:Vbra_8410"/>
<feature type="region of interest" description="Disordered" evidence="1">
    <location>
        <begin position="224"/>
        <end position="246"/>
    </location>
</feature>
<reference evidence="2 3" key="1">
    <citation type="submission" date="2014-11" db="EMBL/GenBank/DDBJ databases">
        <authorList>
            <person name="Zhu J."/>
            <person name="Qi W."/>
            <person name="Song R."/>
        </authorList>
    </citation>
    <scope>NUCLEOTIDE SEQUENCE [LARGE SCALE GENOMIC DNA]</scope>
</reference>
<name>A0A0G4EY72_VITBC</name>